<dbReference type="RefSeq" id="WP_132291520.1">
    <property type="nucleotide sequence ID" value="NZ_SMFU01000008.1"/>
</dbReference>
<gene>
    <name evidence="2" type="ORF">CLV83_2105</name>
</gene>
<feature type="region of interest" description="Disordered" evidence="1">
    <location>
        <begin position="215"/>
        <end position="234"/>
    </location>
</feature>
<comment type="caution">
    <text evidence="2">The sequence shown here is derived from an EMBL/GenBank/DDBJ whole genome shotgun (WGS) entry which is preliminary data.</text>
</comment>
<accession>A0A4V2PE17</accession>
<evidence type="ECO:0000313" key="2">
    <source>
        <dbReference type="EMBL" id="TCK07246.1"/>
    </source>
</evidence>
<name>A0A4V2PE17_9GAMM</name>
<dbReference type="AlphaFoldDB" id="A0A4V2PE17"/>
<reference evidence="2 3" key="1">
    <citation type="submission" date="2019-03" db="EMBL/GenBank/DDBJ databases">
        <title>Genomic Encyclopedia of Archaeal and Bacterial Type Strains, Phase II (KMG-II): from individual species to whole genera.</title>
        <authorList>
            <person name="Goeker M."/>
        </authorList>
    </citation>
    <scope>NUCLEOTIDE SEQUENCE [LARGE SCALE GENOMIC DNA]</scope>
    <source>
        <strain evidence="2 3">DSM 27697</strain>
    </source>
</reference>
<protein>
    <submittedName>
        <fullName evidence="2">Uncharacterized protein</fullName>
    </submittedName>
</protein>
<proteinExistence type="predicted"/>
<dbReference type="OrthoDB" id="6131281at2"/>
<dbReference type="Proteomes" id="UP000294546">
    <property type="component" value="Unassembled WGS sequence"/>
</dbReference>
<organism evidence="2 3">
    <name type="scientific">Marinobacterium mangrovicola</name>
    <dbReference type="NCBI Taxonomy" id="1476959"/>
    <lineage>
        <taxon>Bacteria</taxon>
        <taxon>Pseudomonadati</taxon>
        <taxon>Pseudomonadota</taxon>
        <taxon>Gammaproteobacteria</taxon>
        <taxon>Oceanospirillales</taxon>
        <taxon>Oceanospirillaceae</taxon>
        <taxon>Marinobacterium</taxon>
    </lineage>
</organism>
<sequence length="539" mass="59753">MAVIITLNAASTEIITIGAKGEKTAKTIAVAVTPNPESNTLYEYNLPDANSLHPAEEGLKLLFPGLKLQAKRQVETQHPEELVRHCCPHLEQDNQLSINSPGEEQNIFNALAEAGLLKFFTQLTVLAHEKPVYQNAKPAQEIVDLFTKHGFEYGGTNTKDPDWPTLTFKRNRLQNTVDKLRGELQSALEKFHAEVEKNKALEKYLAETQSRLQQLEKARKSTEDRLNDTLHDERKAGQRLSAELESLKVKLAETEEQLEERSNTQSTLKTLQDRMEYLFGQNTLQLEQAANALGQHVSQTAEITSRELEAGIALQRVAPGAAAITHSGLPKSAALELASQLNTKNYDLIIELGSGSTTYFIAQLLKNAGKDHSSTTENQRSLSHYVEPSEDDLPRRILSVDHNRNRQKELGENLTNAGLASYVSLQFAPLVPSQYAGKEQLFYDCSTRLQQVAHLLDSRLGRILVVVNIDPTETGPEPGAALPAVLQYLSAHQLDIVIHSPSQQQITDQWLSILSQRGLDHSALKAFGTGQVQHLTVNP</sequence>
<evidence type="ECO:0000256" key="1">
    <source>
        <dbReference type="SAM" id="MobiDB-lite"/>
    </source>
</evidence>
<dbReference type="Gene3D" id="1.10.287.1490">
    <property type="match status" value="1"/>
</dbReference>
<dbReference type="EMBL" id="SMFU01000008">
    <property type="protein sequence ID" value="TCK07246.1"/>
    <property type="molecule type" value="Genomic_DNA"/>
</dbReference>
<evidence type="ECO:0000313" key="3">
    <source>
        <dbReference type="Proteomes" id="UP000294546"/>
    </source>
</evidence>
<keyword evidence="3" id="KW-1185">Reference proteome</keyword>